<comment type="similarity">
    <text evidence="1">In the C-terminal section; belongs to the class-I pyridoxal-phosphate-dependent aminotransferase family.</text>
</comment>
<dbReference type="Pfam" id="PF00392">
    <property type="entry name" value="GntR"/>
    <property type="match status" value="1"/>
</dbReference>
<keyword evidence="6" id="KW-0238">DNA-binding</keyword>
<dbReference type="InterPro" id="IPR000524">
    <property type="entry name" value="Tscrpt_reg_HTH_GntR"/>
</dbReference>
<keyword evidence="3" id="KW-0808">Transferase</keyword>
<gene>
    <name evidence="9" type="ORF">ENJ51_08855</name>
</gene>
<keyword evidence="7" id="KW-0804">Transcription</keyword>
<dbReference type="CDD" id="cd07377">
    <property type="entry name" value="WHTH_GntR"/>
    <property type="match status" value="1"/>
</dbReference>
<name>A0A7V2T1E0_LEUMU</name>
<dbReference type="GO" id="GO:0003700">
    <property type="term" value="F:DNA-binding transcription factor activity"/>
    <property type="evidence" value="ECO:0007669"/>
    <property type="project" value="InterPro"/>
</dbReference>
<comment type="caution">
    <text evidence="9">The sequence shown here is derived from an EMBL/GenBank/DDBJ whole genome shotgun (WGS) entry which is preliminary data.</text>
</comment>
<evidence type="ECO:0000259" key="8">
    <source>
        <dbReference type="PROSITE" id="PS50949"/>
    </source>
</evidence>
<proteinExistence type="inferred from homology"/>
<evidence type="ECO:0000256" key="6">
    <source>
        <dbReference type="ARBA" id="ARBA00023125"/>
    </source>
</evidence>
<dbReference type="PANTHER" id="PTHR46577:SF2">
    <property type="entry name" value="TRANSCRIPTIONAL REGULATORY PROTEIN"/>
    <property type="match status" value="1"/>
</dbReference>
<dbReference type="Gene3D" id="3.40.640.10">
    <property type="entry name" value="Type I PLP-dependent aspartate aminotransferase-like (Major domain)"/>
    <property type="match status" value="1"/>
</dbReference>
<dbReference type="Pfam" id="PF00155">
    <property type="entry name" value="Aminotran_1_2"/>
    <property type="match status" value="1"/>
</dbReference>
<dbReference type="InterPro" id="IPR015422">
    <property type="entry name" value="PyrdxlP-dep_Trfase_small"/>
</dbReference>
<dbReference type="InterPro" id="IPR015424">
    <property type="entry name" value="PyrdxlP-dep_Trfase"/>
</dbReference>
<evidence type="ECO:0000313" key="9">
    <source>
        <dbReference type="EMBL" id="HFC92905.1"/>
    </source>
</evidence>
<protein>
    <submittedName>
        <fullName evidence="9">PLP-dependent aminotransferase family protein</fullName>
    </submittedName>
</protein>
<dbReference type="SUPFAM" id="SSF46785">
    <property type="entry name" value="Winged helix' DNA-binding domain"/>
    <property type="match status" value="1"/>
</dbReference>
<evidence type="ECO:0000256" key="4">
    <source>
        <dbReference type="ARBA" id="ARBA00022898"/>
    </source>
</evidence>
<dbReference type="Proteomes" id="UP000885750">
    <property type="component" value="Unassembled WGS sequence"/>
</dbReference>
<evidence type="ECO:0000256" key="5">
    <source>
        <dbReference type="ARBA" id="ARBA00023015"/>
    </source>
</evidence>
<evidence type="ECO:0000256" key="3">
    <source>
        <dbReference type="ARBA" id="ARBA00022679"/>
    </source>
</evidence>
<organism evidence="9">
    <name type="scientific">Leucothrix mucor</name>
    <dbReference type="NCBI Taxonomy" id="45248"/>
    <lineage>
        <taxon>Bacteria</taxon>
        <taxon>Pseudomonadati</taxon>
        <taxon>Pseudomonadota</taxon>
        <taxon>Gammaproteobacteria</taxon>
        <taxon>Thiotrichales</taxon>
        <taxon>Thiotrichaceae</taxon>
        <taxon>Leucothrix</taxon>
    </lineage>
</organism>
<feature type="domain" description="HTH gntR-type" evidence="8">
    <location>
        <begin position="2"/>
        <end position="70"/>
    </location>
</feature>
<reference evidence="9" key="1">
    <citation type="journal article" date="2020" name="mSystems">
        <title>Genome- and Community-Level Interaction Insights into Carbon Utilization and Element Cycling Functions of Hydrothermarchaeota in Hydrothermal Sediment.</title>
        <authorList>
            <person name="Zhou Z."/>
            <person name="Liu Y."/>
            <person name="Xu W."/>
            <person name="Pan J."/>
            <person name="Luo Z.H."/>
            <person name="Li M."/>
        </authorList>
    </citation>
    <scope>NUCLEOTIDE SEQUENCE [LARGE SCALE GENOMIC DNA]</scope>
    <source>
        <strain evidence="9">HyVt-493</strain>
    </source>
</reference>
<dbReference type="SUPFAM" id="SSF53383">
    <property type="entry name" value="PLP-dependent transferases"/>
    <property type="match status" value="1"/>
</dbReference>
<dbReference type="Gene3D" id="1.10.10.10">
    <property type="entry name" value="Winged helix-like DNA-binding domain superfamily/Winged helix DNA-binding domain"/>
    <property type="match status" value="1"/>
</dbReference>
<dbReference type="InterPro" id="IPR036388">
    <property type="entry name" value="WH-like_DNA-bd_sf"/>
</dbReference>
<dbReference type="SMART" id="SM00345">
    <property type="entry name" value="HTH_GNTR"/>
    <property type="match status" value="1"/>
</dbReference>
<dbReference type="InterPro" id="IPR015421">
    <property type="entry name" value="PyrdxlP-dep_Trfase_major"/>
</dbReference>
<dbReference type="InterPro" id="IPR051446">
    <property type="entry name" value="HTH_trans_reg/aminotransferase"/>
</dbReference>
<evidence type="ECO:0000256" key="2">
    <source>
        <dbReference type="ARBA" id="ARBA00022576"/>
    </source>
</evidence>
<sequence length="488" mass="54700">MPKRYEIVANYIADQINSGLLKSNERVLSVRQCADELGVSISTVIRGYELLQDRRLIESRPQSGFFVCQQFELPQAPETSKPEQRPVEVSLGKLAMRIINSPNNNQLIQLAVALPNIKVPAVAQLNRITAQIAREQSRPHQIMTQDNISDYDSPPGNKHLRRKIAQRLLSGGVKVHPDEIVITTGCQEALVLSLNAVTKAGDTVAVESPNYYGMLQAIETLGLKALEIPTDVKTGISLSALELAIREWSVSACVLAPSYSNPLGSCIPDERKEQLAQMLEKANIALIEDDINAELTYDNHRPLAIKSYDKTGNVLLCSSLSKTLSPGLRVGWVVPGRWLERVQHLKLCNSGANASITTLAAARYLEAGTFDRHLRQMRQYYKRQRDSFLQLATRYFPEDIRISNPQGGYILWVRLPQGMDGMKLYERALEENIAISPGTLFSVNHQYNNFIRINYGQETIQNLEKAAILLGRLMREMMALELTHIRKS</sequence>
<dbReference type="GO" id="GO:0008483">
    <property type="term" value="F:transaminase activity"/>
    <property type="evidence" value="ECO:0007669"/>
    <property type="project" value="UniProtKB-KW"/>
</dbReference>
<dbReference type="AlphaFoldDB" id="A0A7V2T1E0"/>
<dbReference type="Gene3D" id="3.90.1150.10">
    <property type="entry name" value="Aspartate Aminotransferase, domain 1"/>
    <property type="match status" value="1"/>
</dbReference>
<dbReference type="PROSITE" id="PS50949">
    <property type="entry name" value="HTH_GNTR"/>
    <property type="match status" value="1"/>
</dbReference>
<dbReference type="InterPro" id="IPR004839">
    <property type="entry name" value="Aminotransferase_I/II_large"/>
</dbReference>
<accession>A0A7V2T1E0</accession>
<dbReference type="GO" id="GO:0030170">
    <property type="term" value="F:pyridoxal phosphate binding"/>
    <property type="evidence" value="ECO:0007669"/>
    <property type="project" value="InterPro"/>
</dbReference>
<dbReference type="InterPro" id="IPR036390">
    <property type="entry name" value="WH_DNA-bd_sf"/>
</dbReference>
<dbReference type="FunFam" id="3.40.640.10:FF:000023">
    <property type="entry name" value="Transcriptional regulator, GntR family"/>
    <property type="match status" value="1"/>
</dbReference>
<dbReference type="CDD" id="cd00609">
    <property type="entry name" value="AAT_like"/>
    <property type="match status" value="1"/>
</dbReference>
<keyword evidence="2 9" id="KW-0032">Aminotransferase</keyword>
<evidence type="ECO:0000256" key="7">
    <source>
        <dbReference type="ARBA" id="ARBA00023163"/>
    </source>
</evidence>
<keyword evidence="5" id="KW-0805">Transcription regulation</keyword>
<dbReference type="EMBL" id="DRMS01000330">
    <property type="protein sequence ID" value="HFC92905.1"/>
    <property type="molecule type" value="Genomic_DNA"/>
</dbReference>
<keyword evidence="4" id="KW-0663">Pyridoxal phosphate</keyword>
<evidence type="ECO:0000256" key="1">
    <source>
        <dbReference type="ARBA" id="ARBA00005384"/>
    </source>
</evidence>
<dbReference type="GO" id="GO:0003677">
    <property type="term" value="F:DNA binding"/>
    <property type="evidence" value="ECO:0007669"/>
    <property type="project" value="UniProtKB-KW"/>
</dbReference>
<dbReference type="PANTHER" id="PTHR46577">
    <property type="entry name" value="HTH-TYPE TRANSCRIPTIONAL REGULATORY PROTEIN GABR"/>
    <property type="match status" value="1"/>
</dbReference>